<name>A0A2S5EKH0_9BACT</name>
<dbReference type="InterPro" id="IPR037925">
    <property type="entry name" value="FlgE/F/G-like"/>
</dbReference>
<feature type="domain" description="Flagellar basal body rod protein N-terminal" evidence="6">
    <location>
        <begin position="5"/>
        <end position="35"/>
    </location>
</feature>
<evidence type="ECO:0000259" key="7">
    <source>
        <dbReference type="Pfam" id="PF06429"/>
    </source>
</evidence>
<dbReference type="GO" id="GO:0071978">
    <property type="term" value="P:bacterial-type flagellum-dependent swarming motility"/>
    <property type="evidence" value="ECO:0007669"/>
    <property type="project" value="TreeGrafter"/>
</dbReference>
<evidence type="ECO:0000313" key="10">
    <source>
        <dbReference type="EMBL" id="POZ93607.1"/>
    </source>
</evidence>
<gene>
    <name evidence="10" type="ORF">AA81_00670</name>
</gene>
<evidence type="ECO:0000256" key="5">
    <source>
        <dbReference type="RuleBase" id="RU362116"/>
    </source>
</evidence>
<comment type="caution">
    <text evidence="10">The sequence shown here is derived from an EMBL/GenBank/DDBJ whole genome shotgun (WGS) entry which is preliminary data.</text>
</comment>
<dbReference type="PANTHER" id="PTHR30435">
    <property type="entry name" value="FLAGELLAR PROTEIN"/>
    <property type="match status" value="1"/>
</dbReference>
<dbReference type="Pfam" id="PF07559">
    <property type="entry name" value="FlgE_D2"/>
    <property type="match status" value="1"/>
</dbReference>
<feature type="domain" description="Flagellar hook protein FlgE D2" evidence="8">
    <location>
        <begin position="420"/>
        <end position="578"/>
    </location>
</feature>
<dbReference type="InterPro" id="IPR010930">
    <property type="entry name" value="Flg_bb/hook_C_dom"/>
</dbReference>
<dbReference type="Pfam" id="PF22692">
    <property type="entry name" value="LlgE_F_G_D1"/>
    <property type="match status" value="1"/>
</dbReference>
<dbReference type="InterPro" id="IPR001444">
    <property type="entry name" value="Flag_bb_rod_N"/>
</dbReference>
<evidence type="ECO:0000256" key="2">
    <source>
        <dbReference type="ARBA" id="ARBA00009677"/>
    </source>
</evidence>
<comment type="subcellular location">
    <subcellularLocation>
        <location evidence="1 5">Bacterial flagellum basal body</location>
    </subcellularLocation>
</comment>
<feature type="domain" description="Flagellar hook protein FlgE/F/G-like D1" evidence="9">
    <location>
        <begin position="95"/>
        <end position="149"/>
    </location>
</feature>
<comment type="function">
    <text evidence="5">A flexible structure which links the flagellar filament to the drive apparatus in the basal body.</text>
</comment>
<evidence type="ECO:0000256" key="3">
    <source>
        <dbReference type="ARBA" id="ARBA00019015"/>
    </source>
</evidence>
<evidence type="ECO:0000259" key="8">
    <source>
        <dbReference type="Pfam" id="PF07559"/>
    </source>
</evidence>
<keyword evidence="4 5" id="KW-0975">Bacterial flagellum</keyword>
<dbReference type="InterPro" id="IPR053967">
    <property type="entry name" value="LlgE_F_G-like_D1"/>
</dbReference>
<dbReference type="AlphaFoldDB" id="A0A2S5EKH0"/>
<dbReference type="EMBL" id="JALY01000016">
    <property type="protein sequence ID" value="POZ93607.1"/>
    <property type="molecule type" value="Genomic_DNA"/>
</dbReference>
<protein>
    <recommendedName>
        <fullName evidence="3 5">Flagellar hook protein FlgE</fullName>
    </recommendedName>
</protein>
<dbReference type="InterPro" id="IPR011491">
    <property type="entry name" value="FlgE_D2"/>
</dbReference>
<keyword evidence="11" id="KW-1185">Reference proteome</keyword>
<dbReference type="InterPro" id="IPR037058">
    <property type="entry name" value="Falgellar_hook_FlgE_sf"/>
</dbReference>
<proteinExistence type="inferred from homology"/>
<evidence type="ECO:0000256" key="4">
    <source>
        <dbReference type="ARBA" id="ARBA00023143"/>
    </source>
</evidence>
<sequence length="699" mass="74295">MLRSMYSGITGLRNFQDQLDIVANNIANVNTVGYKGSRATFQTTLFQTLSAGNAPQNQLGGTNPMQIGLGSQLASIDKLMTQGSPMSTGKATDLMIQGEGFFILSDGIGQYYTRAGNFTRDYNGFFVDPASGMKLQGWTAKINQEGNRVIDTNDPIGDIQVSSGQVMAAKQTSFVRLAHNLNAGAGIQDTTIVVKSTTGENIPVKFSFKRDMSEENKDKNVYNWTASVVGSDYNFALYDSSSDPINQLNGKVELDGTGNVISWVNYDINGDPLAENKISIYDINGEIVDQYGDSLTVATSGPDATLTGSIRVTDIKTGKVVYYDPKDITIDFDGSGGLTINLTINGSPVDFSGTADTVGEFNKLLSAGITSGDYTLTGLRLVGDSDAYTINNQTLADLKSVREMIQPPSGGKIRFTDLNNPTNFSEANYISPSVTTSTVVFDSLGNPYNVYLKFTKIDANTWYWKAELEDGTPLYKSTADGQLLDDSAEGVIAFDANGNIAATQWKINDDGTIDQTIGDGDDGATGFWFDPAELGAALDPSVDPQSAAGAGPVNVSINFQELSQFFAENSIAVTEQDGNAQGTLKSFAINTNGQIIGSFTNGLTAPLGQVALATFNNPEGLSATGNSMYALSSNSGLPQIGVSGVGGRGSINPGALEMSNVDLAEEFTNMIIAQRGFQANSRSITTADAILNELVNIKR</sequence>
<dbReference type="RefSeq" id="WP_103897894.1">
    <property type="nucleotide sequence ID" value="NZ_JALY01000016.1"/>
</dbReference>
<evidence type="ECO:0000259" key="6">
    <source>
        <dbReference type="Pfam" id="PF00460"/>
    </source>
</evidence>
<evidence type="ECO:0000313" key="11">
    <source>
        <dbReference type="Proteomes" id="UP000236950"/>
    </source>
</evidence>
<dbReference type="Gene3D" id="2.60.98.20">
    <property type="entry name" value="Flagellar hook protein FlgE"/>
    <property type="match status" value="1"/>
</dbReference>
<dbReference type="Pfam" id="PF06429">
    <property type="entry name" value="Flg_bbr_C"/>
    <property type="match status" value="1"/>
</dbReference>
<dbReference type="InterPro" id="IPR020013">
    <property type="entry name" value="Flagellar_FlgE/F/G"/>
</dbReference>
<comment type="similarity">
    <text evidence="2 5">Belongs to the flagella basal body rod proteins family.</text>
</comment>
<feature type="domain" description="Flagellar basal-body/hook protein C-terminal" evidence="7">
    <location>
        <begin position="653"/>
        <end position="696"/>
    </location>
</feature>
<dbReference type="PANTHER" id="PTHR30435:SF1">
    <property type="entry name" value="FLAGELLAR HOOK PROTEIN FLGE"/>
    <property type="match status" value="1"/>
</dbReference>
<dbReference type="Proteomes" id="UP000236950">
    <property type="component" value="Unassembled WGS sequence"/>
</dbReference>
<dbReference type="GO" id="GO:0005829">
    <property type="term" value="C:cytosol"/>
    <property type="evidence" value="ECO:0007669"/>
    <property type="project" value="TreeGrafter"/>
</dbReference>
<dbReference type="Pfam" id="PF00460">
    <property type="entry name" value="Flg_bb_rod"/>
    <property type="match status" value="1"/>
</dbReference>
<dbReference type="GO" id="GO:0009425">
    <property type="term" value="C:bacterial-type flagellum basal body"/>
    <property type="evidence" value="ECO:0007669"/>
    <property type="project" value="UniProtKB-SubCell"/>
</dbReference>
<evidence type="ECO:0000259" key="9">
    <source>
        <dbReference type="Pfam" id="PF22692"/>
    </source>
</evidence>
<reference evidence="10 11" key="1">
    <citation type="submission" date="2014-01" db="EMBL/GenBank/DDBJ databases">
        <title>Comparative genomics of Petrotoga.</title>
        <authorList>
            <person name="Chow K."/>
            <person name="Charchuk R."/>
            <person name="Nesbo C.L."/>
        </authorList>
    </citation>
    <scope>NUCLEOTIDE SEQUENCE [LARGE SCALE GENOMIC DNA]</scope>
    <source>
        <strain evidence="10 11">DSM 16923</strain>
    </source>
</reference>
<dbReference type="NCBIfam" id="TIGR03506">
    <property type="entry name" value="FlgEFG_subfam"/>
    <property type="match status" value="2"/>
</dbReference>
<organism evidence="10 11">
    <name type="scientific">Petrotoga halophila DSM 16923</name>
    <dbReference type="NCBI Taxonomy" id="1122953"/>
    <lineage>
        <taxon>Bacteria</taxon>
        <taxon>Thermotogati</taxon>
        <taxon>Thermotogota</taxon>
        <taxon>Thermotogae</taxon>
        <taxon>Petrotogales</taxon>
        <taxon>Petrotogaceae</taxon>
        <taxon>Petrotoga</taxon>
    </lineage>
</organism>
<accession>A0A2S5EKH0</accession>
<dbReference type="GO" id="GO:0009424">
    <property type="term" value="C:bacterial-type flagellum hook"/>
    <property type="evidence" value="ECO:0007669"/>
    <property type="project" value="TreeGrafter"/>
</dbReference>
<dbReference type="SUPFAM" id="SSF117143">
    <property type="entry name" value="Flagellar hook protein flgE"/>
    <property type="match status" value="1"/>
</dbReference>
<evidence type="ECO:0000256" key="1">
    <source>
        <dbReference type="ARBA" id="ARBA00004117"/>
    </source>
</evidence>